<proteinExistence type="predicted"/>
<evidence type="ECO:0000313" key="11">
    <source>
        <dbReference type="Proteomes" id="UP000028704"/>
    </source>
</evidence>
<evidence type="ECO:0000256" key="7">
    <source>
        <dbReference type="SAM" id="Phobius"/>
    </source>
</evidence>
<dbReference type="InterPro" id="IPR003593">
    <property type="entry name" value="AAA+_ATPase"/>
</dbReference>
<evidence type="ECO:0000313" key="10">
    <source>
        <dbReference type="EMBL" id="KED05156.1"/>
    </source>
</evidence>
<dbReference type="EMBL" id="AWEX01000009">
    <property type="protein sequence ID" value="KED05156.1"/>
    <property type="molecule type" value="Genomic_DNA"/>
</dbReference>
<feature type="domain" description="ABC transporter" evidence="8">
    <location>
        <begin position="348"/>
        <end position="546"/>
    </location>
</feature>
<organism evidence="10 11">
    <name type="scientific">Streptococcus equi subsp. ruminatorum CECT 5772</name>
    <dbReference type="NCBI Taxonomy" id="1051981"/>
    <lineage>
        <taxon>Bacteria</taxon>
        <taxon>Bacillati</taxon>
        <taxon>Bacillota</taxon>
        <taxon>Bacilli</taxon>
        <taxon>Lactobacillales</taxon>
        <taxon>Streptococcaceae</taxon>
        <taxon>Streptococcus</taxon>
    </lineage>
</organism>
<feature type="transmembrane region" description="Helical" evidence="7">
    <location>
        <begin position="35"/>
        <end position="57"/>
    </location>
</feature>
<dbReference type="Pfam" id="PF00005">
    <property type="entry name" value="ABC_tran"/>
    <property type="match status" value="1"/>
</dbReference>
<comment type="subcellular location">
    <subcellularLocation>
        <location evidence="1">Cell membrane</location>
        <topology evidence="1">Multi-pass membrane protein</topology>
    </subcellularLocation>
</comment>
<dbReference type="SMART" id="SM00382">
    <property type="entry name" value="AAA"/>
    <property type="match status" value="1"/>
</dbReference>
<evidence type="ECO:0000259" key="9">
    <source>
        <dbReference type="PROSITE" id="PS50929"/>
    </source>
</evidence>
<evidence type="ECO:0000256" key="5">
    <source>
        <dbReference type="ARBA" id="ARBA00022989"/>
    </source>
</evidence>
<evidence type="ECO:0000259" key="8">
    <source>
        <dbReference type="PROSITE" id="PS50893"/>
    </source>
</evidence>
<dbReference type="SUPFAM" id="SSF52540">
    <property type="entry name" value="P-loop containing nucleoside triphosphate hydrolases"/>
    <property type="match status" value="1"/>
</dbReference>
<dbReference type="GO" id="GO:0005524">
    <property type="term" value="F:ATP binding"/>
    <property type="evidence" value="ECO:0007669"/>
    <property type="project" value="UniProtKB-KW"/>
</dbReference>
<dbReference type="AlphaFoldDB" id="A0A922T8A0"/>
<protein>
    <submittedName>
        <fullName evidence="10">ABC transporter ATP-binding protein/permease</fullName>
    </submittedName>
</protein>
<evidence type="ECO:0000256" key="6">
    <source>
        <dbReference type="ARBA" id="ARBA00023136"/>
    </source>
</evidence>
<feature type="domain" description="ABC transmembrane type-1" evidence="9">
    <location>
        <begin position="39"/>
        <end position="309"/>
    </location>
</feature>
<sequence length="547" mass="61789">MKRRFPSLEVVFFDVVEIPHIVVSVNRYIVPFNKYLVTLTLVACALNSLVFLIEPLITSKIFDLTSLNNHQDTLSFLGYGLTLYVVLYSVMFIANLLINHIMTIGCGRIRLRLYQNLILNHREMSHDKKISMLTQDVEYYLWNHISPSILLVSHVSNVLLLSAYLLSKNMLIGLIFIACAFVFLVVQHVIGQKAEQKGSELAVARQKLLGLLSDVVAGHSTLIQNQALFASLKQVKKQSEHYESSRQAFEIFRSFFTLLAHLMLFISQFLPIFLGLALTLLGVKLRTTDLIAMFIAATRLEQPLKNIVDDMFRLNGAKAIAKHFETLLEQPIPKYQLHATTDDRFECLDGHHLAKSFAGRTLFSDLSFHFEKGKKYLIKGPSGSGKSTLFKLILQEMSPDEGTLDMVLAGGQTTDNYHHRIGLIAQSPYLFNDSIRYNLTLGEAFSDELLLEKLEQVGLTDEFDDILNYQIVNNGENISGGQKTRLEIARSLIRQKDVLLADEVTAPLDVNNAKTIRQLLFSLPVTVIEIAHHIDDTFIYDGDIDLS</sequence>
<keyword evidence="6 7" id="KW-0472">Membrane</keyword>
<evidence type="ECO:0000256" key="3">
    <source>
        <dbReference type="ARBA" id="ARBA00022741"/>
    </source>
</evidence>
<dbReference type="InterPro" id="IPR017871">
    <property type="entry name" value="ABC_transporter-like_CS"/>
</dbReference>
<dbReference type="InterPro" id="IPR036640">
    <property type="entry name" value="ABC1_TM_sf"/>
</dbReference>
<dbReference type="GO" id="GO:0005886">
    <property type="term" value="C:plasma membrane"/>
    <property type="evidence" value="ECO:0007669"/>
    <property type="project" value="UniProtKB-SubCell"/>
</dbReference>
<keyword evidence="3" id="KW-0547">Nucleotide-binding</keyword>
<feature type="transmembrane region" description="Helical" evidence="7">
    <location>
        <begin position="170"/>
        <end position="190"/>
    </location>
</feature>
<dbReference type="PROSITE" id="PS50929">
    <property type="entry name" value="ABC_TM1F"/>
    <property type="match status" value="1"/>
</dbReference>
<dbReference type="InterPro" id="IPR027417">
    <property type="entry name" value="P-loop_NTPase"/>
</dbReference>
<dbReference type="GO" id="GO:0016887">
    <property type="term" value="F:ATP hydrolysis activity"/>
    <property type="evidence" value="ECO:0007669"/>
    <property type="project" value="InterPro"/>
</dbReference>
<dbReference type="InterPro" id="IPR003439">
    <property type="entry name" value="ABC_transporter-like_ATP-bd"/>
</dbReference>
<evidence type="ECO:0000256" key="1">
    <source>
        <dbReference type="ARBA" id="ARBA00004651"/>
    </source>
</evidence>
<dbReference type="Gene3D" id="1.20.1560.10">
    <property type="entry name" value="ABC transporter type 1, transmembrane domain"/>
    <property type="match status" value="1"/>
</dbReference>
<dbReference type="GO" id="GO:0034040">
    <property type="term" value="F:ATPase-coupled lipid transmembrane transporter activity"/>
    <property type="evidence" value="ECO:0007669"/>
    <property type="project" value="TreeGrafter"/>
</dbReference>
<gene>
    <name evidence="10" type="ORF">CECT5772_01558</name>
</gene>
<dbReference type="InterPro" id="IPR039421">
    <property type="entry name" value="Type_1_exporter"/>
</dbReference>
<name>A0A922T8A0_9STRE</name>
<evidence type="ECO:0000256" key="2">
    <source>
        <dbReference type="ARBA" id="ARBA00022692"/>
    </source>
</evidence>
<keyword evidence="4 10" id="KW-0067">ATP-binding</keyword>
<reference evidence="10 11" key="1">
    <citation type="journal article" date="2014" name="Int. J. Syst. Evol. Microbiol.">
        <title>Phylogenomics and the dynamic genome evolution of the genus Streptococcus.</title>
        <authorList>
            <consortium name="The Broad Institute Genome Sequencing Platform"/>
            <person name="Richards V.P."/>
            <person name="Palmer S.R."/>
            <person name="Pavinski Bitar P.D."/>
            <person name="Qin X."/>
            <person name="Weinstock G.M."/>
            <person name="Highlander S.K."/>
            <person name="Town C.D."/>
            <person name="Burne R.A."/>
            <person name="Stanhope M.J."/>
        </authorList>
    </citation>
    <scope>NUCLEOTIDE SEQUENCE [LARGE SCALE GENOMIC DNA]</scope>
    <source>
        <strain evidence="10 11">CECT 5772</strain>
    </source>
</reference>
<dbReference type="GO" id="GO:0140359">
    <property type="term" value="F:ABC-type transporter activity"/>
    <property type="evidence" value="ECO:0007669"/>
    <property type="project" value="InterPro"/>
</dbReference>
<dbReference type="PANTHER" id="PTHR24221">
    <property type="entry name" value="ATP-BINDING CASSETTE SUB-FAMILY B"/>
    <property type="match status" value="1"/>
</dbReference>
<dbReference type="Gene3D" id="3.40.50.300">
    <property type="entry name" value="P-loop containing nucleotide triphosphate hydrolases"/>
    <property type="match status" value="1"/>
</dbReference>
<keyword evidence="2 7" id="KW-0812">Transmembrane</keyword>
<dbReference type="RefSeq" id="WP_231874293.1">
    <property type="nucleotide sequence ID" value="NZ_AWEX01000009.1"/>
</dbReference>
<feature type="transmembrane region" description="Helical" evidence="7">
    <location>
        <begin position="255"/>
        <end position="283"/>
    </location>
</feature>
<comment type="caution">
    <text evidence="10">The sequence shown here is derived from an EMBL/GenBank/DDBJ whole genome shotgun (WGS) entry which is preliminary data.</text>
</comment>
<dbReference type="Proteomes" id="UP000028704">
    <property type="component" value="Unassembled WGS sequence"/>
</dbReference>
<feature type="transmembrane region" description="Helical" evidence="7">
    <location>
        <begin position="77"/>
        <end position="98"/>
    </location>
</feature>
<accession>A0A922T8A0</accession>
<dbReference type="PANTHER" id="PTHR24221:SF654">
    <property type="entry name" value="ATP-BINDING CASSETTE SUB-FAMILY B MEMBER 6"/>
    <property type="match status" value="1"/>
</dbReference>
<dbReference type="SUPFAM" id="SSF90123">
    <property type="entry name" value="ABC transporter transmembrane region"/>
    <property type="match status" value="1"/>
</dbReference>
<dbReference type="InterPro" id="IPR011527">
    <property type="entry name" value="ABC1_TM_dom"/>
</dbReference>
<feature type="transmembrane region" description="Helical" evidence="7">
    <location>
        <begin position="139"/>
        <end position="164"/>
    </location>
</feature>
<dbReference type="PROSITE" id="PS00211">
    <property type="entry name" value="ABC_TRANSPORTER_1"/>
    <property type="match status" value="1"/>
</dbReference>
<evidence type="ECO:0000256" key="4">
    <source>
        <dbReference type="ARBA" id="ARBA00022840"/>
    </source>
</evidence>
<dbReference type="PROSITE" id="PS50893">
    <property type="entry name" value="ABC_TRANSPORTER_2"/>
    <property type="match status" value="1"/>
</dbReference>
<keyword evidence="5 7" id="KW-1133">Transmembrane helix</keyword>